<feature type="active site" description="Phosphocysteine intermediate; for EIIB activity" evidence="3">
    <location>
        <position position="36"/>
    </location>
</feature>
<dbReference type="GO" id="GO:0009401">
    <property type="term" value="P:phosphoenolpyruvate-dependent sugar phosphotransferase system"/>
    <property type="evidence" value="ECO:0007669"/>
    <property type="project" value="UniProtKB-KW"/>
</dbReference>
<keyword evidence="1" id="KW-0808">Transferase</keyword>
<dbReference type="Gene3D" id="3.30.1360.60">
    <property type="entry name" value="Glucose permease domain IIB"/>
    <property type="match status" value="1"/>
</dbReference>
<dbReference type="SUPFAM" id="SSF55604">
    <property type="entry name" value="Glucose permease domain IIB"/>
    <property type="match status" value="1"/>
</dbReference>
<sequence>MFFELFGRKSIIEKINIADLVSSLGGKENILSHEICSSRIRITILKSSDFNEQMLKKCNLPGYSLPEDNKVHLIIGPDVSKFYEKLKCYI</sequence>
<dbReference type="PROSITE" id="PS51098">
    <property type="entry name" value="PTS_EIIB_TYPE_1"/>
    <property type="match status" value="1"/>
</dbReference>
<dbReference type="OrthoDB" id="92465at2"/>
<keyword evidence="6" id="KW-1185">Reference proteome</keyword>
<dbReference type="Proteomes" id="UP000297454">
    <property type="component" value="Unassembled WGS sequence"/>
</dbReference>
<accession>A0A4R9C2S9</accession>
<evidence type="ECO:0000256" key="1">
    <source>
        <dbReference type="ARBA" id="ARBA00022679"/>
    </source>
</evidence>
<dbReference type="InterPro" id="IPR001996">
    <property type="entry name" value="PTS_IIB_1"/>
</dbReference>
<evidence type="ECO:0000313" key="5">
    <source>
        <dbReference type="EMBL" id="TFF66473.1"/>
    </source>
</evidence>
<feature type="domain" description="PTS EIIB type-1" evidence="4">
    <location>
        <begin position="14"/>
        <end position="90"/>
    </location>
</feature>
<dbReference type="GO" id="GO:0008982">
    <property type="term" value="F:protein-N(PI)-phosphohistidine-sugar phosphotransferase activity"/>
    <property type="evidence" value="ECO:0007669"/>
    <property type="project" value="InterPro"/>
</dbReference>
<dbReference type="RefSeq" id="WP_134711713.1">
    <property type="nucleotide sequence ID" value="NZ_CP119081.1"/>
</dbReference>
<organism evidence="5 6">
    <name type="scientific">Helcococcus ovis</name>
    <dbReference type="NCBI Taxonomy" id="72026"/>
    <lineage>
        <taxon>Bacteria</taxon>
        <taxon>Bacillati</taxon>
        <taxon>Bacillota</taxon>
        <taxon>Tissierellia</taxon>
        <taxon>Tissierellales</taxon>
        <taxon>Peptoniphilaceae</taxon>
        <taxon>Helcococcus</taxon>
    </lineage>
</organism>
<protein>
    <recommendedName>
        <fullName evidence="4">PTS EIIB type-1 domain-containing protein</fullName>
    </recommendedName>
</protein>
<evidence type="ECO:0000259" key="4">
    <source>
        <dbReference type="PROSITE" id="PS51098"/>
    </source>
</evidence>
<dbReference type="AlphaFoldDB" id="A0A4R9C2S9"/>
<name>A0A4R9C2S9_9FIRM</name>
<dbReference type="EMBL" id="SCFR01000010">
    <property type="protein sequence ID" value="TFF66473.1"/>
    <property type="molecule type" value="Genomic_DNA"/>
</dbReference>
<keyword evidence="2" id="KW-0598">Phosphotransferase system</keyword>
<comment type="caution">
    <text evidence="5">The sequence shown here is derived from an EMBL/GenBank/DDBJ whole genome shotgun (WGS) entry which is preliminary data.</text>
</comment>
<proteinExistence type="predicted"/>
<reference evidence="5 6" key="1">
    <citation type="submission" date="2019-01" db="EMBL/GenBank/DDBJ databases">
        <title>Draft Genome Sequences of Helcococcus ovis Strains Isolated from the Uterus and Vagina of Dairy Cows with Metritis.</title>
        <authorList>
            <person name="Cunha F."/>
            <person name="Jeon S.J."/>
            <person name="Kutzer P."/>
            <person name="Galvao K.N."/>
        </authorList>
    </citation>
    <scope>NUCLEOTIDE SEQUENCE [LARGE SCALE GENOMIC DNA]</scope>
    <source>
        <strain evidence="5 6">KG-37</strain>
    </source>
</reference>
<evidence type="ECO:0000313" key="6">
    <source>
        <dbReference type="Proteomes" id="UP000297454"/>
    </source>
</evidence>
<dbReference type="GeneID" id="97030719"/>
<evidence type="ECO:0000256" key="2">
    <source>
        <dbReference type="ARBA" id="ARBA00022683"/>
    </source>
</evidence>
<evidence type="ECO:0000256" key="3">
    <source>
        <dbReference type="PROSITE-ProRule" id="PRU00421"/>
    </source>
</evidence>
<dbReference type="InterPro" id="IPR036878">
    <property type="entry name" value="Glu_permease_IIB"/>
</dbReference>
<gene>
    <name evidence="5" type="ORF">EQF91_03990</name>
</gene>